<feature type="transmembrane region" description="Helical" evidence="10">
    <location>
        <begin position="188"/>
        <end position="209"/>
    </location>
</feature>
<evidence type="ECO:0000256" key="2">
    <source>
        <dbReference type="ARBA" id="ARBA00022475"/>
    </source>
</evidence>
<evidence type="ECO:0000313" key="11">
    <source>
        <dbReference type="EMBL" id="ARN17890.1"/>
    </source>
</evidence>
<gene>
    <name evidence="11" type="primary">Or16</name>
</gene>
<evidence type="ECO:0000256" key="7">
    <source>
        <dbReference type="ARBA" id="ARBA00023136"/>
    </source>
</evidence>
<feature type="transmembrane region" description="Helical" evidence="10">
    <location>
        <begin position="271"/>
        <end position="295"/>
    </location>
</feature>
<dbReference type="InterPro" id="IPR004117">
    <property type="entry name" value="7tm6_olfct_rcpt"/>
</dbReference>
<evidence type="ECO:0000256" key="4">
    <source>
        <dbReference type="ARBA" id="ARBA00022692"/>
    </source>
</evidence>
<feature type="transmembrane region" description="Helical" evidence="10">
    <location>
        <begin position="33"/>
        <end position="52"/>
    </location>
</feature>
<reference evidence="11" key="1">
    <citation type="submission" date="2016-07" db="EMBL/GenBank/DDBJ databases">
        <title>Olfactory-related genes from the wheat stem sawfly, an agronomic pest and primitive hymenopteran.</title>
        <authorList>
            <person name="Gress J.C."/>
            <person name="Carey C.C."/>
            <person name="Dykgreve T.A."/>
            <person name="Walden K.O."/>
            <person name="Robertson H.M."/>
            <person name="Mazurie A."/>
            <person name="Wanner K.W."/>
        </authorList>
    </citation>
    <scope>NUCLEOTIDE SEQUENCE</scope>
</reference>
<dbReference type="EMBL" id="KX609483">
    <property type="protein sequence ID" value="ARN17890.1"/>
    <property type="molecule type" value="mRNA"/>
</dbReference>
<dbReference type="PANTHER" id="PTHR21137">
    <property type="entry name" value="ODORANT RECEPTOR"/>
    <property type="match status" value="1"/>
</dbReference>
<accession>A0A1W6L1D3</accession>
<evidence type="ECO:0000256" key="9">
    <source>
        <dbReference type="ARBA" id="ARBA00023224"/>
    </source>
</evidence>
<dbReference type="GO" id="GO:0005886">
    <property type="term" value="C:plasma membrane"/>
    <property type="evidence" value="ECO:0007669"/>
    <property type="project" value="UniProtKB-SubCell"/>
</dbReference>
<keyword evidence="3 10" id="KW-0716">Sensory transduction</keyword>
<evidence type="ECO:0000256" key="1">
    <source>
        <dbReference type="ARBA" id="ARBA00004651"/>
    </source>
</evidence>
<comment type="similarity">
    <text evidence="10">Belongs to the insect chemoreceptor superfamily. Heteromeric odorant receptor channel (TC 1.A.69) family.</text>
</comment>
<evidence type="ECO:0000256" key="8">
    <source>
        <dbReference type="ARBA" id="ARBA00023170"/>
    </source>
</evidence>
<keyword evidence="9 10" id="KW-0807">Transducer</keyword>
<protein>
    <recommendedName>
        <fullName evidence="10">Odorant receptor</fullName>
    </recommendedName>
</protein>
<sequence length="411" mass="46708">MASHANKYLSIKLVRFFMKLVGIWVPKDNNEQWIMNCALSYTILVILLAVAIEGFDIYYCWGNFYATTYTACATMPVIIVLAKIFSFLLRRKLVMELIEFTETKFWQGDYDSYGMSVLDDIDRKGVLLMCTFIFFVQGTVIGYVLTPIIENIGKNESDRVLPVTLWINIPVTTTPYFEICFVMESLTIVHIGICFFCFDIFLCILNIHAAGQFKMLQHRFALVYDGDNKQEMPITDKLHFMKDSEEIYIKFKDCVKHHKILIDYTEKVQSVFTFIILCQILISSLMMTMAGFQALLTHGSIIRRLIFIAHTSGCFAQLLLFTSTCHEIIIESGGIADAAYNANWANTPYDDVGRSLRIGLQLVMIRASRPCHLSAGGFCHVSLDTFTAVLSTAASYFTLLRQIGAETVMDT</sequence>
<comment type="subcellular location">
    <subcellularLocation>
        <location evidence="1 10">Cell membrane</location>
        <topology evidence="1 10">Multi-pass membrane protein</topology>
    </subcellularLocation>
</comment>
<evidence type="ECO:0000256" key="6">
    <source>
        <dbReference type="ARBA" id="ARBA00022989"/>
    </source>
</evidence>
<dbReference type="PANTHER" id="PTHR21137:SF3">
    <property type="entry name" value="ODORANT RECEPTOR 30A-RELATED"/>
    <property type="match status" value="1"/>
</dbReference>
<name>A0A1W6L1D3_CEPCN</name>
<dbReference type="Pfam" id="PF02949">
    <property type="entry name" value="7tm_6"/>
    <property type="match status" value="1"/>
</dbReference>
<dbReference type="GO" id="GO:0007165">
    <property type="term" value="P:signal transduction"/>
    <property type="evidence" value="ECO:0007669"/>
    <property type="project" value="UniProtKB-KW"/>
</dbReference>
<keyword evidence="4 10" id="KW-0812">Transmembrane</keyword>
<proteinExistence type="evidence at transcript level"/>
<keyword evidence="5 10" id="KW-0552">Olfaction</keyword>
<keyword evidence="7 10" id="KW-0472">Membrane</keyword>
<feature type="transmembrane region" description="Helical" evidence="10">
    <location>
        <begin position="64"/>
        <end position="89"/>
    </location>
</feature>
<evidence type="ECO:0000256" key="3">
    <source>
        <dbReference type="ARBA" id="ARBA00022606"/>
    </source>
</evidence>
<evidence type="ECO:0000256" key="10">
    <source>
        <dbReference type="RuleBase" id="RU351113"/>
    </source>
</evidence>
<keyword evidence="8 10" id="KW-0675">Receptor</keyword>
<keyword evidence="2" id="KW-1003">Cell membrane</keyword>
<dbReference type="GO" id="GO:0004984">
    <property type="term" value="F:olfactory receptor activity"/>
    <property type="evidence" value="ECO:0007669"/>
    <property type="project" value="InterPro"/>
</dbReference>
<organism evidence="11">
    <name type="scientific">Cephus cinctus</name>
    <name type="common">Wheat stem sawfly</name>
    <dbReference type="NCBI Taxonomy" id="211228"/>
    <lineage>
        <taxon>Eukaryota</taxon>
        <taxon>Metazoa</taxon>
        <taxon>Ecdysozoa</taxon>
        <taxon>Arthropoda</taxon>
        <taxon>Hexapoda</taxon>
        <taxon>Insecta</taxon>
        <taxon>Pterygota</taxon>
        <taxon>Neoptera</taxon>
        <taxon>Endopterygota</taxon>
        <taxon>Hymenoptera</taxon>
        <taxon>Cephoidea</taxon>
        <taxon>Cephidae</taxon>
        <taxon>Cephus</taxon>
    </lineage>
</organism>
<dbReference type="GO" id="GO:0005549">
    <property type="term" value="F:odorant binding"/>
    <property type="evidence" value="ECO:0007669"/>
    <property type="project" value="InterPro"/>
</dbReference>
<feature type="transmembrane region" description="Helical" evidence="10">
    <location>
        <begin position="125"/>
        <end position="145"/>
    </location>
</feature>
<evidence type="ECO:0000256" key="5">
    <source>
        <dbReference type="ARBA" id="ARBA00022725"/>
    </source>
</evidence>
<keyword evidence="6 10" id="KW-1133">Transmembrane helix</keyword>
<dbReference type="AlphaFoldDB" id="A0A1W6L1D3"/>
<comment type="caution">
    <text evidence="10">Lacks conserved residue(s) required for the propagation of feature annotation.</text>
</comment>